<dbReference type="EMBL" id="PZQS01000004">
    <property type="protein sequence ID" value="PVD31842.1"/>
    <property type="molecule type" value="Genomic_DNA"/>
</dbReference>
<evidence type="ECO:0000256" key="19">
    <source>
        <dbReference type="ARBA" id="ARBA00051447"/>
    </source>
</evidence>
<dbReference type="Gene3D" id="1.20.1250.20">
    <property type="entry name" value="MFS general substrate transporter like domains"/>
    <property type="match status" value="2"/>
</dbReference>
<evidence type="ECO:0000256" key="8">
    <source>
        <dbReference type="ARBA" id="ARBA00022847"/>
    </source>
</evidence>
<evidence type="ECO:0000256" key="7">
    <source>
        <dbReference type="ARBA" id="ARBA00022692"/>
    </source>
</evidence>
<evidence type="ECO:0000256" key="18">
    <source>
        <dbReference type="ARBA" id="ARBA00051403"/>
    </source>
</evidence>
<keyword evidence="14" id="KW-0968">Cytoplasmic vesicle</keyword>
<comment type="catalytic activity">
    <reaction evidence="20">
        <text>D-glucuronate(out) + H(+)(out) = D-glucuronate(in) + H(+)(in)</text>
        <dbReference type="Rhea" id="RHEA:72591"/>
        <dbReference type="ChEBI" id="CHEBI:15378"/>
        <dbReference type="ChEBI" id="CHEBI:58720"/>
    </reaction>
    <physiologicalReaction direction="left-to-right" evidence="20">
        <dbReference type="Rhea" id="RHEA:72592"/>
    </physiologicalReaction>
</comment>
<evidence type="ECO:0000256" key="3">
    <source>
        <dbReference type="ARBA" id="ARBA00004638"/>
    </source>
</evidence>
<feature type="compositionally biased region" description="Basic and acidic residues" evidence="26">
    <location>
        <begin position="570"/>
        <end position="586"/>
    </location>
</feature>
<feature type="transmembrane region" description="Helical" evidence="27">
    <location>
        <begin position="419"/>
        <end position="438"/>
    </location>
</feature>
<name>A0A2T7PEK1_POMCA</name>
<evidence type="ECO:0000256" key="20">
    <source>
        <dbReference type="ARBA" id="ARBA00051612"/>
    </source>
</evidence>
<evidence type="ECO:0000256" key="2">
    <source>
        <dbReference type="ARBA" id="ARBA00004554"/>
    </source>
</evidence>
<evidence type="ECO:0000256" key="13">
    <source>
        <dbReference type="ARBA" id="ARBA00023228"/>
    </source>
</evidence>
<keyword evidence="30" id="KW-1185">Reference proteome</keyword>
<evidence type="ECO:0000256" key="15">
    <source>
        <dbReference type="ARBA" id="ARBA00050101"/>
    </source>
</evidence>
<feature type="transmembrane region" description="Helical" evidence="27">
    <location>
        <begin position="6"/>
        <end position="30"/>
    </location>
</feature>
<evidence type="ECO:0000256" key="10">
    <source>
        <dbReference type="ARBA" id="ARBA00023018"/>
    </source>
</evidence>
<dbReference type="GO" id="GO:0016323">
    <property type="term" value="C:basolateral plasma membrane"/>
    <property type="evidence" value="ECO:0007669"/>
    <property type="project" value="UniProtKB-SubCell"/>
</dbReference>
<dbReference type="GO" id="GO:0015293">
    <property type="term" value="F:symporter activity"/>
    <property type="evidence" value="ECO:0007669"/>
    <property type="project" value="UniProtKB-KW"/>
</dbReference>
<dbReference type="InterPro" id="IPR020846">
    <property type="entry name" value="MFS_dom"/>
</dbReference>
<dbReference type="GO" id="GO:0046942">
    <property type="term" value="P:carboxylic acid transport"/>
    <property type="evidence" value="ECO:0007669"/>
    <property type="project" value="UniProtKB-ARBA"/>
</dbReference>
<feature type="transmembrane region" description="Helical" evidence="27">
    <location>
        <begin position="249"/>
        <end position="271"/>
    </location>
</feature>
<evidence type="ECO:0000256" key="1">
    <source>
        <dbReference type="ARBA" id="ARBA00004432"/>
    </source>
</evidence>
<evidence type="ECO:0000256" key="14">
    <source>
        <dbReference type="ARBA" id="ARBA00023329"/>
    </source>
</evidence>
<evidence type="ECO:0000256" key="6">
    <source>
        <dbReference type="ARBA" id="ARBA00022475"/>
    </source>
</evidence>
<evidence type="ECO:0000256" key="25">
    <source>
        <dbReference type="ARBA" id="ARBA00081925"/>
    </source>
</evidence>
<comment type="catalytic activity">
    <reaction evidence="15">
        <text>2 nitrate(out) + H(+)(out) = 2 nitrate(in) + H(+)(in)</text>
        <dbReference type="Rhea" id="RHEA:71539"/>
        <dbReference type="ChEBI" id="CHEBI:15378"/>
        <dbReference type="ChEBI" id="CHEBI:17632"/>
    </reaction>
    <physiologicalReaction direction="left-to-right" evidence="15">
        <dbReference type="Rhea" id="RHEA:71540"/>
    </physiologicalReaction>
</comment>
<feature type="region of interest" description="Disordered" evidence="26">
    <location>
        <begin position="541"/>
        <end position="586"/>
    </location>
</feature>
<evidence type="ECO:0000256" key="9">
    <source>
        <dbReference type="ARBA" id="ARBA00022989"/>
    </source>
</evidence>
<evidence type="ECO:0000256" key="12">
    <source>
        <dbReference type="ARBA" id="ARBA00023180"/>
    </source>
</evidence>
<protein>
    <recommendedName>
        <fullName evidence="22">Sialin</fullName>
    </recommendedName>
    <alternativeName>
        <fullName evidence="25">H(+)/nitrate cotransporter</fullName>
    </alternativeName>
    <alternativeName>
        <fullName evidence="23">H(+)/sialic acid cotransporter</fullName>
    </alternativeName>
    <alternativeName>
        <fullName evidence="24">Vesicular excitatory amino acid transporter</fullName>
    </alternativeName>
</protein>
<dbReference type="InterPro" id="IPR011701">
    <property type="entry name" value="MFS"/>
</dbReference>
<keyword evidence="8" id="KW-0769">Symport</keyword>
<evidence type="ECO:0000313" key="29">
    <source>
        <dbReference type="EMBL" id="PVD31842.1"/>
    </source>
</evidence>
<evidence type="ECO:0000256" key="27">
    <source>
        <dbReference type="SAM" id="Phobius"/>
    </source>
</evidence>
<evidence type="ECO:0000259" key="28">
    <source>
        <dbReference type="PROSITE" id="PS50850"/>
    </source>
</evidence>
<dbReference type="InterPro" id="IPR036259">
    <property type="entry name" value="MFS_trans_sf"/>
</dbReference>
<feature type="transmembrane region" description="Helical" evidence="27">
    <location>
        <begin position="389"/>
        <end position="407"/>
    </location>
</feature>
<dbReference type="Proteomes" id="UP000245119">
    <property type="component" value="Linkage Group LG4"/>
</dbReference>
<dbReference type="OrthoDB" id="2985014at2759"/>
<comment type="catalytic activity">
    <reaction evidence="19">
        <text>L-glutamate(out) = L-glutamate(in)</text>
        <dbReference type="Rhea" id="RHEA:66336"/>
        <dbReference type="ChEBI" id="CHEBI:29985"/>
    </reaction>
    <physiologicalReaction direction="left-to-right" evidence="19">
        <dbReference type="Rhea" id="RHEA:66337"/>
    </physiologicalReaction>
</comment>
<feature type="domain" description="Major facilitator superfamily (MFS) profile" evidence="28">
    <location>
        <begin position="88"/>
        <end position="536"/>
    </location>
</feature>
<feature type="transmembrane region" description="Helical" evidence="27">
    <location>
        <begin position="474"/>
        <end position="492"/>
    </location>
</feature>
<feature type="transmembrane region" description="Helical" evidence="27">
    <location>
        <begin position="444"/>
        <end position="462"/>
    </location>
</feature>
<evidence type="ECO:0000256" key="17">
    <source>
        <dbReference type="ARBA" id="ARBA00050625"/>
    </source>
</evidence>
<feature type="compositionally biased region" description="Low complexity" evidence="26">
    <location>
        <begin position="542"/>
        <end position="551"/>
    </location>
</feature>
<comment type="catalytic activity">
    <reaction evidence="18">
        <text>N-acetyl-L-aspartyl-L-glutamate(out) = N-acetyl-L-aspartyl-L-glutamate(in)</text>
        <dbReference type="Rhea" id="RHEA:72599"/>
        <dbReference type="ChEBI" id="CHEBI:76931"/>
    </reaction>
    <physiologicalReaction direction="left-to-right" evidence="18">
        <dbReference type="Rhea" id="RHEA:72600"/>
    </physiologicalReaction>
</comment>
<dbReference type="InterPro" id="IPR050382">
    <property type="entry name" value="MFS_Na/Anion_cotransporter"/>
</dbReference>
<evidence type="ECO:0000256" key="16">
    <source>
        <dbReference type="ARBA" id="ARBA00050554"/>
    </source>
</evidence>
<dbReference type="Pfam" id="PF07690">
    <property type="entry name" value="MFS_1"/>
    <property type="match status" value="1"/>
</dbReference>
<dbReference type="CDD" id="cd17318">
    <property type="entry name" value="MFS_SLC17"/>
    <property type="match status" value="1"/>
</dbReference>
<feature type="region of interest" description="Disordered" evidence="26">
    <location>
        <begin position="126"/>
        <end position="152"/>
    </location>
</feature>
<keyword evidence="7 27" id="KW-0812">Transmembrane</keyword>
<feature type="transmembrane region" description="Helical" evidence="27">
    <location>
        <begin position="512"/>
        <end position="532"/>
    </location>
</feature>
<dbReference type="FunFam" id="1.20.1250.20:FF:000003">
    <property type="entry name" value="Solute carrier family 17 member 3"/>
    <property type="match status" value="1"/>
</dbReference>
<keyword evidence="9 27" id="KW-1133">Transmembrane helix</keyword>
<evidence type="ECO:0000256" key="4">
    <source>
        <dbReference type="ARBA" id="ARBA00004656"/>
    </source>
</evidence>
<comment type="catalytic activity">
    <reaction evidence="16">
        <text>L-aspartate(out) = L-aspartate(in)</text>
        <dbReference type="Rhea" id="RHEA:66332"/>
        <dbReference type="ChEBI" id="CHEBI:29991"/>
    </reaction>
    <physiologicalReaction direction="left-to-right" evidence="16">
        <dbReference type="Rhea" id="RHEA:66333"/>
    </physiologicalReaction>
</comment>
<dbReference type="PANTHER" id="PTHR11662">
    <property type="entry name" value="SOLUTE CARRIER FAMILY 17"/>
    <property type="match status" value="1"/>
</dbReference>
<feature type="compositionally biased region" description="Low complexity" evidence="26">
    <location>
        <begin position="139"/>
        <end position="149"/>
    </location>
</feature>
<dbReference type="STRING" id="400727.A0A2T7PEK1"/>
<keyword evidence="6" id="KW-1003">Cell membrane</keyword>
<dbReference type="PROSITE" id="PS50850">
    <property type="entry name" value="MFS"/>
    <property type="match status" value="1"/>
</dbReference>
<dbReference type="GO" id="GO:0006820">
    <property type="term" value="P:monoatomic anion transport"/>
    <property type="evidence" value="ECO:0007669"/>
    <property type="project" value="TreeGrafter"/>
</dbReference>
<evidence type="ECO:0000256" key="21">
    <source>
        <dbReference type="ARBA" id="ARBA00056891"/>
    </source>
</evidence>
<evidence type="ECO:0000256" key="22">
    <source>
        <dbReference type="ARBA" id="ARBA00069713"/>
    </source>
</evidence>
<feature type="transmembrane region" description="Helical" evidence="27">
    <location>
        <begin position="161"/>
        <end position="182"/>
    </location>
</feature>
<sequence>MCSQETSSISVISTFSCIIVHIVALSELAFSKVDPPSSHEITRAAVWIRLIHVMEDGKTKSNGNTKDVRLHVDEKPNGREEGRYYIPARYILTFMSFLGFFNVYCLRANLSVAIVSMVNSTTKENASVTEECPEPTKANNTNSTSTTSTGEFDWDEKTQGLILGAFFYGYIVTQIPGGWLAGRFGGKRLFAYGLLCTSVLTLVTPLAARAGVGVVVAVRVLEGIGEAVTFPAMHSMWGVWSPVYERSKAVAFSHGGSHLGTVFALSISGILCQNGFAGGWPSVFYVFGALGCLWFIGWMFLISETPATHPRISDKERRYIESNLGAKAETVNIPWKSIFTCKALWGTAAGHFAFNWGSFSMLTCLPTYMKNILHYDVKEEGFLSALPSVMLWVTQIFAGYLADYLRGNGYLTTVVTRKIFYPLGAVIAMGLLIGTCFVGCNHTLAVILLTLAVGFSGFSTAGHNPNHLDIAPRFAGLLYGITNTIASVPGFLGPEIVGVLTNNNQTSGQWHIFFFLTAAVYGAGALLFCLLAEGEEQEWARAPPSATSAATQEKEVALDETTATSQEKTVSSEEKTVTSHEKNTRL</sequence>
<keyword evidence="13" id="KW-0458">Lysosome</keyword>
<feature type="transmembrane region" description="Helical" evidence="27">
    <location>
        <begin position="283"/>
        <end position="302"/>
    </location>
</feature>
<comment type="caution">
    <text evidence="29">The sequence shown here is derived from an EMBL/GenBank/DDBJ whole genome shotgun (WGS) entry which is preliminary data.</text>
</comment>
<dbReference type="PANTHER" id="PTHR11662:SF399">
    <property type="entry name" value="FI19708P1-RELATED"/>
    <property type="match status" value="1"/>
</dbReference>
<keyword evidence="10" id="KW-0770">Synapse</keyword>
<dbReference type="AlphaFoldDB" id="A0A2T7PEK1"/>
<keyword evidence="12" id="KW-0325">Glycoprotein</keyword>
<keyword evidence="5" id="KW-0813">Transport</keyword>
<accession>A0A2T7PEK1</accession>
<gene>
    <name evidence="29" type="ORF">C0Q70_07260</name>
</gene>
<organism evidence="29 30">
    <name type="scientific">Pomacea canaliculata</name>
    <name type="common">Golden apple snail</name>
    <dbReference type="NCBI Taxonomy" id="400727"/>
    <lineage>
        <taxon>Eukaryota</taxon>
        <taxon>Metazoa</taxon>
        <taxon>Spiralia</taxon>
        <taxon>Lophotrochozoa</taxon>
        <taxon>Mollusca</taxon>
        <taxon>Gastropoda</taxon>
        <taxon>Caenogastropoda</taxon>
        <taxon>Architaenioglossa</taxon>
        <taxon>Ampullarioidea</taxon>
        <taxon>Ampullariidae</taxon>
        <taxon>Pomacea</taxon>
    </lineage>
</organism>
<evidence type="ECO:0000256" key="24">
    <source>
        <dbReference type="ARBA" id="ARBA00081195"/>
    </source>
</evidence>
<dbReference type="GO" id="GO:0005765">
    <property type="term" value="C:lysosomal membrane"/>
    <property type="evidence" value="ECO:0007669"/>
    <property type="project" value="UniProtKB-SubCell"/>
</dbReference>
<dbReference type="FunFam" id="1.20.1250.20:FF:000067">
    <property type="entry name" value="sialin isoform X2"/>
    <property type="match status" value="1"/>
</dbReference>
<evidence type="ECO:0000256" key="5">
    <source>
        <dbReference type="ARBA" id="ARBA00022448"/>
    </source>
</evidence>
<keyword evidence="11 27" id="KW-0472">Membrane</keyword>
<dbReference type="SUPFAM" id="SSF103473">
    <property type="entry name" value="MFS general substrate transporter"/>
    <property type="match status" value="1"/>
</dbReference>
<feature type="transmembrane region" description="Helical" evidence="27">
    <location>
        <begin position="343"/>
        <end position="369"/>
    </location>
</feature>
<reference evidence="29 30" key="1">
    <citation type="submission" date="2018-04" db="EMBL/GenBank/DDBJ databases">
        <title>The genome of golden apple snail Pomacea canaliculata provides insight into stress tolerance and invasive adaptation.</title>
        <authorList>
            <person name="Liu C."/>
            <person name="Liu B."/>
            <person name="Ren Y."/>
            <person name="Zhang Y."/>
            <person name="Wang H."/>
            <person name="Li S."/>
            <person name="Jiang F."/>
            <person name="Yin L."/>
            <person name="Zhang G."/>
            <person name="Qian W."/>
            <person name="Fan W."/>
        </authorList>
    </citation>
    <scope>NUCLEOTIDE SEQUENCE [LARGE SCALE GENOMIC DNA]</scope>
    <source>
        <strain evidence="29">SZHN2017</strain>
        <tissue evidence="29">Muscle</tissue>
    </source>
</reference>
<comment type="function">
    <text evidence="21">Receptor for CM101, a polysaccharide produced by group B Streptococcus with antipathoangiogenic properties.</text>
</comment>
<proteinExistence type="predicted"/>
<evidence type="ECO:0000256" key="11">
    <source>
        <dbReference type="ARBA" id="ARBA00023136"/>
    </source>
</evidence>
<feature type="transmembrane region" description="Helical" evidence="27">
    <location>
        <begin position="189"/>
        <end position="208"/>
    </location>
</feature>
<comment type="subcellular location">
    <subcellularLocation>
        <location evidence="2">Basolateral cell membrane</location>
        <topology evidence="2">Multi-pass membrane protein</topology>
    </subcellularLocation>
    <subcellularLocation>
        <location evidence="3">Cytoplasmic vesicle</location>
        <location evidence="3">Secretory vesicle membrane</location>
        <topology evidence="3">Multi-pass membrane protein</topology>
    </subcellularLocation>
    <subcellularLocation>
        <location evidence="1">Cytoplasmic vesicle</location>
        <location evidence="1">Secretory vesicle</location>
        <location evidence="1">Synaptic vesicle membrane</location>
    </subcellularLocation>
    <subcellularLocation>
        <location evidence="4">Lysosome membrane</location>
    </subcellularLocation>
</comment>
<dbReference type="GO" id="GO:0030672">
    <property type="term" value="C:synaptic vesicle membrane"/>
    <property type="evidence" value="ECO:0007669"/>
    <property type="project" value="UniProtKB-SubCell"/>
</dbReference>
<evidence type="ECO:0000256" key="26">
    <source>
        <dbReference type="SAM" id="MobiDB-lite"/>
    </source>
</evidence>
<evidence type="ECO:0000313" key="30">
    <source>
        <dbReference type="Proteomes" id="UP000245119"/>
    </source>
</evidence>
<dbReference type="GO" id="GO:0016324">
    <property type="term" value="C:apical plasma membrane"/>
    <property type="evidence" value="ECO:0007669"/>
    <property type="project" value="TreeGrafter"/>
</dbReference>
<comment type="catalytic activity">
    <reaction evidence="17">
        <text>N-acetylneuraminate(in) + H(+)(in) = N-acetylneuraminate(out) + H(+)(out)</text>
        <dbReference type="Rhea" id="RHEA:28987"/>
        <dbReference type="ChEBI" id="CHEBI:15378"/>
        <dbReference type="ChEBI" id="CHEBI:35418"/>
    </reaction>
    <physiologicalReaction direction="right-to-left" evidence="17">
        <dbReference type="Rhea" id="RHEA:28989"/>
    </physiologicalReaction>
</comment>
<evidence type="ECO:0000256" key="23">
    <source>
        <dbReference type="ARBA" id="ARBA00080244"/>
    </source>
</evidence>